<evidence type="ECO:0000313" key="5">
    <source>
        <dbReference type="WBParaSite" id="nOo.2.0.1.t08859-RA"/>
    </source>
</evidence>
<keyword evidence="2" id="KW-0472">Membrane</keyword>
<protein>
    <submittedName>
        <fullName evidence="3 5">Uncharacterized protein</fullName>
    </submittedName>
</protein>
<dbReference type="WBParaSite" id="nOo.2.0.1.t08859-RA">
    <property type="protein sequence ID" value="nOo.2.0.1.t08859-RA"/>
    <property type="gene ID" value="nOo.2.0.1.g08859"/>
</dbReference>
<dbReference type="AlphaFoldDB" id="A0A182EL70"/>
<accession>A0A182EL70</accession>
<dbReference type="OrthoDB" id="5867789at2759"/>
<sequence length="178" mass="20809">MVEKISPTRDISDEQAEALASLSLTHTYLISGGMLLSCCILPLFYFWFCHPMLCKYFKAIKILKSKKVELEETQIDEIELMEFMPDEAPDHINIRRDPIFDDIKAFRHRHHHLIRPIQRRQQKDKKVSADEKISEQEKKTEPTPENLYTSRSRSGPEQQLASTEITFSDPDRAQLHVL</sequence>
<keyword evidence="2" id="KW-0812">Transmembrane</keyword>
<name>A0A182EL70_ONCOC</name>
<feature type="region of interest" description="Disordered" evidence="1">
    <location>
        <begin position="117"/>
        <end position="178"/>
    </location>
</feature>
<reference evidence="3 4" key="2">
    <citation type="submission" date="2018-08" db="EMBL/GenBank/DDBJ databases">
        <authorList>
            <person name="Laetsch R D."/>
            <person name="Stevens L."/>
            <person name="Kumar S."/>
            <person name="Blaxter L. M."/>
        </authorList>
    </citation>
    <scope>NUCLEOTIDE SEQUENCE [LARGE SCALE GENOMIC DNA]</scope>
</reference>
<evidence type="ECO:0000256" key="1">
    <source>
        <dbReference type="SAM" id="MobiDB-lite"/>
    </source>
</evidence>
<evidence type="ECO:0000256" key="2">
    <source>
        <dbReference type="SAM" id="Phobius"/>
    </source>
</evidence>
<feature type="compositionally biased region" description="Basic and acidic residues" evidence="1">
    <location>
        <begin position="169"/>
        <end position="178"/>
    </location>
</feature>
<dbReference type="Proteomes" id="UP000271087">
    <property type="component" value="Unassembled WGS sequence"/>
</dbReference>
<feature type="transmembrane region" description="Helical" evidence="2">
    <location>
        <begin position="28"/>
        <end position="48"/>
    </location>
</feature>
<organism evidence="5">
    <name type="scientific">Onchocerca ochengi</name>
    <name type="common">Filarial nematode worm</name>
    <dbReference type="NCBI Taxonomy" id="42157"/>
    <lineage>
        <taxon>Eukaryota</taxon>
        <taxon>Metazoa</taxon>
        <taxon>Ecdysozoa</taxon>
        <taxon>Nematoda</taxon>
        <taxon>Chromadorea</taxon>
        <taxon>Rhabditida</taxon>
        <taxon>Spirurina</taxon>
        <taxon>Spiruromorpha</taxon>
        <taxon>Filarioidea</taxon>
        <taxon>Onchocercidae</taxon>
        <taxon>Onchocerca</taxon>
    </lineage>
</organism>
<dbReference type="EMBL" id="UYRW01003937">
    <property type="protein sequence ID" value="VDM91843.1"/>
    <property type="molecule type" value="Genomic_DNA"/>
</dbReference>
<keyword evidence="4" id="KW-1185">Reference proteome</keyword>
<reference evidence="5" key="1">
    <citation type="submission" date="2016-06" db="UniProtKB">
        <authorList>
            <consortium name="WormBaseParasite"/>
        </authorList>
    </citation>
    <scope>IDENTIFICATION</scope>
</reference>
<proteinExistence type="predicted"/>
<evidence type="ECO:0000313" key="3">
    <source>
        <dbReference type="EMBL" id="VDM91843.1"/>
    </source>
</evidence>
<evidence type="ECO:0000313" key="4">
    <source>
        <dbReference type="Proteomes" id="UP000271087"/>
    </source>
</evidence>
<gene>
    <name evidence="3" type="ORF">NOO_LOCUS8859</name>
</gene>
<feature type="compositionally biased region" description="Basic and acidic residues" evidence="1">
    <location>
        <begin position="124"/>
        <end position="142"/>
    </location>
</feature>
<keyword evidence="2" id="KW-1133">Transmembrane helix</keyword>
<feature type="compositionally biased region" description="Polar residues" evidence="1">
    <location>
        <begin position="146"/>
        <end position="166"/>
    </location>
</feature>